<name>A0A098S5C2_9BACT</name>
<sequence>MIPLILRVGVCLVAHALMIQHISAQNLVPNPSFELVIDDPEFRPTGVNRSVDWFILLFTTEFFHRSYAAVASVPANHRGFQEPYMGDGYAGMIVYPLDAREFLAVQLTAPLEPGEVYTLSFQVCLSERSKFRTDDFGAMLLHNRPEQDSLSRYYYSVKNLEGRVLSDTSGWMEIRGQYLAEGGEEYLLIGNLYDQARTTFEETGVENALPWAYYYVDQVVLERCGETGSSITQLPPKDTVICDSGSAMLEGLPDADGYYWVGEGIEPVLQTRRPGRYTLNHYYGCDILQQSFTVETDGCFCDITFPSPSRLPAELRALPSRNVESYKLELFNAAGQKVWSGDQESLSQTKLSLAAGIYFWRARLDCFRELDQQPFQRTTSGRILFVD</sequence>
<evidence type="ECO:0000313" key="1">
    <source>
        <dbReference type="EMBL" id="KGE86377.1"/>
    </source>
</evidence>
<evidence type="ECO:0000313" key="2">
    <source>
        <dbReference type="Proteomes" id="UP000029736"/>
    </source>
</evidence>
<proteinExistence type="predicted"/>
<dbReference type="OrthoDB" id="9782229at2"/>
<dbReference type="STRING" id="1524460.IX84_21520"/>
<dbReference type="AlphaFoldDB" id="A0A098S5C2"/>
<protein>
    <submittedName>
        <fullName evidence="1">Uncharacterized protein</fullName>
    </submittedName>
</protein>
<reference evidence="1 2" key="1">
    <citation type="journal article" date="2014" name="Int. J. Syst. Evol. Microbiol.">
        <title>Phaeodactylibacter xiamenensis gen. nov., sp. nov., a member of the family Saprospiraceae isolated from the marine alga Phaeodactylum tricornutum.</title>
        <authorList>
            <person name="Chen Z.Jr."/>
            <person name="Lei X."/>
            <person name="Lai Q."/>
            <person name="Li Y."/>
            <person name="Zhang B."/>
            <person name="Zhang J."/>
            <person name="Zhang H."/>
            <person name="Yang L."/>
            <person name="Zheng W."/>
            <person name="Tian Y."/>
            <person name="Yu Z."/>
            <person name="Xu H.Jr."/>
            <person name="Zheng T."/>
        </authorList>
    </citation>
    <scope>NUCLEOTIDE SEQUENCE [LARGE SCALE GENOMIC DNA]</scope>
    <source>
        <strain evidence="1 2">KD52</strain>
    </source>
</reference>
<organism evidence="1 2">
    <name type="scientific">Phaeodactylibacter xiamenensis</name>
    <dbReference type="NCBI Taxonomy" id="1524460"/>
    <lineage>
        <taxon>Bacteria</taxon>
        <taxon>Pseudomonadati</taxon>
        <taxon>Bacteroidota</taxon>
        <taxon>Saprospiria</taxon>
        <taxon>Saprospirales</taxon>
        <taxon>Haliscomenobacteraceae</taxon>
        <taxon>Phaeodactylibacter</taxon>
    </lineage>
</organism>
<gene>
    <name evidence="1" type="ORF">IX84_21520</name>
</gene>
<dbReference type="EMBL" id="JPOS01000079">
    <property type="protein sequence ID" value="KGE86377.1"/>
    <property type="molecule type" value="Genomic_DNA"/>
</dbReference>
<keyword evidence="2" id="KW-1185">Reference proteome</keyword>
<dbReference type="Proteomes" id="UP000029736">
    <property type="component" value="Unassembled WGS sequence"/>
</dbReference>
<comment type="caution">
    <text evidence="1">The sequence shown here is derived from an EMBL/GenBank/DDBJ whole genome shotgun (WGS) entry which is preliminary data.</text>
</comment>
<dbReference type="RefSeq" id="WP_044225138.1">
    <property type="nucleotide sequence ID" value="NZ_JBKAGJ010000010.1"/>
</dbReference>
<accession>A0A098S5C2</accession>